<evidence type="ECO:0000256" key="4">
    <source>
        <dbReference type="ARBA" id="ARBA00013030"/>
    </source>
</evidence>
<dbReference type="GO" id="GO:0006564">
    <property type="term" value="P:L-serine biosynthetic process"/>
    <property type="evidence" value="ECO:0007669"/>
    <property type="project" value="UniProtKB-KW"/>
</dbReference>
<dbReference type="GO" id="GO:0008453">
    <property type="term" value="F:alanine-glyoxylate transaminase activity"/>
    <property type="evidence" value="ECO:0007669"/>
    <property type="project" value="TreeGrafter"/>
</dbReference>
<dbReference type="AlphaFoldDB" id="A0A1S1YXU4"/>
<evidence type="ECO:0000256" key="9">
    <source>
        <dbReference type="ARBA" id="ARBA00022898"/>
    </source>
</evidence>
<evidence type="ECO:0000256" key="5">
    <source>
        <dbReference type="ARBA" id="ARBA00022490"/>
    </source>
</evidence>
<dbReference type="EMBL" id="JRYR02000001">
    <property type="protein sequence ID" value="OHX65827.1"/>
    <property type="molecule type" value="Genomic_DNA"/>
</dbReference>
<evidence type="ECO:0000256" key="8">
    <source>
        <dbReference type="ARBA" id="ARBA00022679"/>
    </source>
</evidence>
<organism evidence="16 17">
    <name type="scientific">Flammeovirga pacifica</name>
    <dbReference type="NCBI Taxonomy" id="915059"/>
    <lineage>
        <taxon>Bacteria</taxon>
        <taxon>Pseudomonadati</taxon>
        <taxon>Bacteroidota</taxon>
        <taxon>Cytophagia</taxon>
        <taxon>Cytophagales</taxon>
        <taxon>Flammeovirgaceae</taxon>
        <taxon>Flammeovirga</taxon>
    </lineage>
</organism>
<keyword evidence="10" id="KW-0664">Pyridoxine biosynthesis</keyword>
<gene>
    <name evidence="16" type="ORF">NH26_05410</name>
</gene>
<dbReference type="OrthoDB" id="975012at2"/>
<keyword evidence="6 16" id="KW-0032">Aminotransferase</keyword>
<dbReference type="Pfam" id="PF00266">
    <property type="entry name" value="Aminotran_5"/>
    <property type="match status" value="1"/>
</dbReference>
<evidence type="ECO:0000256" key="13">
    <source>
        <dbReference type="ARBA" id="ARBA00047630"/>
    </source>
</evidence>
<dbReference type="EC" id="2.6.1.52" evidence="4"/>
<keyword evidence="9" id="KW-0663">Pyridoxal phosphate</keyword>
<keyword evidence="7" id="KW-0028">Amino-acid biosynthesis</keyword>
<dbReference type="Gene3D" id="3.90.1150.10">
    <property type="entry name" value="Aspartate Aminotransferase, domain 1"/>
    <property type="match status" value="1"/>
</dbReference>
<dbReference type="STRING" id="915059.NH26_05410"/>
<comment type="catalytic activity">
    <reaction evidence="14">
        <text>O-phospho-L-serine + 2-oxoglutarate = 3-phosphooxypyruvate + L-glutamate</text>
        <dbReference type="Rhea" id="RHEA:14329"/>
        <dbReference type="ChEBI" id="CHEBI:16810"/>
        <dbReference type="ChEBI" id="CHEBI:18110"/>
        <dbReference type="ChEBI" id="CHEBI:29985"/>
        <dbReference type="ChEBI" id="CHEBI:57524"/>
        <dbReference type="EC" id="2.6.1.52"/>
    </reaction>
</comment>
<keyword evidence="8" id="KW-0808">Transferase</keyword>
<comment type="similarity">
    <text evidence="3">Belongs to the class-V pyridoxal-phosphate-dependent aminotransferase family. SerC subfamily.</text>
</comment>
<dbReference type="InterPro" id="IPR015421">
    <property type="entry name" value="PyrdxlP-dep_Trfase_major"/>
</dbReference>
<evidence type="ECO:0000256" key="11">
    <source>
        <dbReference type="ARBA" id="ARBA00023299"/>
    </source>
</evidence>
<feature type="domain" description="Aminotransferase class V" evidence="15">
    <location>
        <begin position="7"/>
        <end position="328"/>
    </location>
</feature>
<dbReference type="InterPro" id="IPR015424">
    <property type="entry name" value="PyrdxlP-dep_Trfase"/>
</dbReference>
<evidence type="ECO:0000256" key="6">
    <source>
        <dbReference type="ARBA" id="ARBA00022576"/>
    </source>
</evidence>
<keyword evidence="17" id="KW-1185">Reference proteome</keyword>
<evidence type="ECO:0000256" key="14">
    <source>
        <dbReference type="ARBA" id="ARBA00049007"/>
    </source>
</evidence>
<dbReference type="UniPathway" id="UPA00135">
    <property type="reaction ID" value="UER00197"/>
</dbReference>
<evidence type="ECO:0000256" key="10">
    <source>
        <dbReference type="ARBA" id="ARBA00023096"/>
    </source>
</evidence>
<dbReference type="GO" id="GO:0008615">
    <property type="term" value="P:pyridoxine biosynthetic process"/>
    <property type="evidence" value="ECO:0007669"/>
    <property type="project" value="UniProtKB-KW"/>
</dbReference>
<evidence type="ECO:0000256" key="3">
    <source>
        <dbReference type="ARBA" id="ARBA00006904"/>
    </source>
</evidence>
<reference evidence="16 17" key="1">
    <citation type="journal article" date="2012" name="Int. J. Syst. Evol. Microbiol.">
        <title>Flammeovirga pacifica sp. nov., isolated from deep-sea sediment.</title>
        <authorList>
            <person name="Xu H."/>
            <person name="Fu Y."/>
            <person name="Yang N."/>
            <person name="Ding Z."/>
            <person name="Lai Q."/>
            <person name="Zeng R."/>
        </authorList>
    </citation>
    <scope>NUCLEOTIDE SEQUENCE [LARGE SCALE GENOMIC DNA]</scope>
    <source>
        <strain evidence="17">DSM 24597 / LMG 26175 / WPAGA1</strain>
    </source>
</reference>
<evidence type="ECO:0000313" key="16">
    <source>
        <dbReference type="EMBL" id="OHX65827.1"/>
    </source>
</evidence>
<comment type="caution">
    <text evidence="16">The sequence shown here is derived from an EMBL/GenBank/DDBJ whole genome shotgun (WGS) entry which is preliminary data.</text>
</comment>
<dbReference type="InterPro" id="IPR000192">
    <property type="entry name" value="Aminotrans_V_dom"/>
</dbReference>
<evidence type="ECO:0000313" key="17">
    <source>
        <dbReference type="Proteomes" id="UP000179797"/>
    </source>
</evidence>
<keyword evidence="11" id="KW-0718">Serine biosynthesis</keyword>
<dbReference type="RefSeq" id="WP_044219257.1">
    <property type="nucleotide sequence ID" value="NZ_JRYR02000001.1"/>
</dbReference>
<dbReference type="InterPro" id="IPR022278">
    <property type="entry name" value="Pser_aminoTfrase"/>
</dbReference>
<sequence length="360" mass="40888">MKKFHLTAGPSELYFTVEQHIQQALKENVAVVSHRSKAFQDMFGFTTSQVREMLNVPDNYYMVFTGSATEVWERLAQNCISKKSTHFVNGSFSTRFHQFAEAWGHQTQKIEKELGEGFNTNDFQIDTDSDFIAITQNETSTGVQFPLEDIYKIREEHPDKLIAIDAVSSIPFVDIDLTKVDSMYFSVQKGMGMPAGLGVWLFNERCLERAKSLKANGRLLGGYHDMFTLLKNAEKNMTPATPNAIGIYLLGKVSEDLLRRKMEIVRSETVYKAGMLYAAIEEHKDLDYAVKEERVRSKTVIVIEILNGRSPKDFMSYLEGNGLVISSGYGPNKATQVRISNFPTHSKELYFQLIDLINAW</sequence>
<dbReference type="PANTHER" id="PTHR21152:SF40">
    <property type="entry name" value="ALANINE--GLYOXYLATE AMINOTRANSFERASE"/>
    <property type="match status" value="1"/>
</dbReference>
<accession>A0A1S1YXU4</accession>
<dbReference type="Proteomes" id="UP000179797">
    <property type="component" value="Unassembled WGS sequence"/>
</dbReference>
<dbReference type="GO" id="GO:0004760">
    <property type="term" value="F:L-serine-pyruvate transaminase activity"/>
    <property type="evidence" value="ECO:0007669"/>
    <property type="project" value="TreeGrafter"/>
</dbReference>
<evidence type="ECO:0000256" key="2">
    <source>
        <dbReference type="ARBA" id="ARBA00005099"/>
    </source>
</evidence>
<proteinExistence type="inferred from homology"/>
<dbReference type="Gene3D" id="3.40.640.10">
    <property type="entry name" value="Type I PLP-dependent aspartate aminotransferase-like (Major domain)"/>
    <property type="match status" value="1"/>
</dbReference>
<protein>
    <recommendedName>
        <fullName evidence="4">phosphoserine transaminase</fullName>
        <ecNumber evidence="4">2.6.1.52</ecNumber>
    </recommendedName>
    <alternativeName>
        <fullName evidence="12">Phosphohydroxythreonine aminotransferase</fullName>
    </alternativeName>
</protein>
<comment type="cofactor">
    <cofactor evidence="1">
        <name>pyridoxal 5'-phosphate</name>
        <dbReference type="ChEBI" id="CHEBI:597326"/>
    </cofactor>
</comment>
<dbReference type="PANTHER" id="PTHR21152">
    <property type="entry name" value="AMINOTRANSFERASE CLASS V"/>
    <property type="match status" value="1"/>
</dbReference>
<dbReference type="GO" id="GO:0004648">
    <property type="term" value="F:O-phospho-L-serine:2-oxoglutarate aminotransferase activity"/>
    <property type="evidence" value="ECO:0007669"/>
    <property type="project" value="UniProtKB-EC"/>
</dbReference>
<dbReference type="GO" id="GO:0019265">
    <property type="term" value="P:glycine biosynthetic process, by transamination of glyoxylate"/>
    <property type="evidence" value="ECO:0007669"/>
    <property type="project" value="TreeGrafter"/>
</dbReference>
<dbReference type="PIRSF" id="PIRSF000525">
    <property type="entry name" value="SerC"/>
    <property type="match status" value="1"/>
</dbReference>
<comment type="pathway">
    <text evidence="2">Amino-acid biosynthesis; L-serine biosynthesis; L-serine from 3-phospho-D-glycerate: step 2/3.</text>
</comment>
<evidence type="ECO:0000256" key="1">
    <source>
        <dbReference type="ARBA" id="ARBA00001933"/>
    </source>
</evidence>
<evidence type="ECO:0000256" key="7">
    <source>
        <dbReference type="ARBA" id="ARBA00022605"/>
    </source>
</evidence>
<evidence type="ECO:0000259" key="15">
    <source>
        <dbReference type="Pfam" id="PF00266"/>
    </source>
</evidence>
<evidence type="ECO:0000256" key="12">
    <source>
        <dbReference type="ARBA" id="ARBA00031421"/>
    </source>
</evidence>
<keyword evidence="5" id="KW-0963">Cytoplasm</keyword>
<dbReference type="SUPFAM" id="SSF53383">
    <property type="entry name" value="PLP-dependent transferases"/>
    <property type="match status" value="1"/>
</dbReference>
<dbReference type="InterPro" id="IPR015422">
    <property type="entry name" value="PyrdxlP-dep_Trfase_small"/>
</dbReference>
<name>A0A1S1YXU4_FLAPC</name>
<comment type="catalytic activity">
    <reaction evidence="13">
        <text>4-(phosphooxy)-L-threonine + 2-oxoglutarate = (R)-3-hydroxy-2-oxo-4-phosphooxybutanoate + L-glutamate</text>
        <dbReference type="Rhea" id="RHEA:16573"/>
        <dbReference type="ChEBI" id="CHEBI:16810"/>
        <dbReference type="ChEBI" id="CHEBI:29985"/>
        <dbReference type="ChEBI" id="CHEBI:58452"/>
        <dbReference type="ChEBI" id="CHEBI:58538"/>
        <dbReference type="EC" id="2.6.1.52"/>
    </reaction>
</comment>